<sequence length="161" mass="17068">MDWRSVLADNACQKSPRRHGASGKEPAEAPKEEWVGSGGECANNAINKLEIVPAGCRDSNNEGESEELTKTHDITGSPGAIGPIGPSPGTQQEAKAEGGKEPRHPSCSSSQSNRSSGASGTDELPREFSPVVLDLLGEEEKSCEVTEFSIFQDSDGFFSKF</sequence>
<evidence type="ECO:0000256" key="1">
    <source>
        <dbReference type="SAM" id="MobiDB-lite"/>
    </source>
</evidence>
<evidence type="ECO:0000313" key="3">
    <source>
        <dbReference type="Proteomes" id="UP000050525"/>
    </source>
</evidence>
<feature type="compositionally biased region" description="Low complexity" evidence="1">
    <location>
        <begin position="106"/>
        <end position="119"/>
    </location>
</feature>
<feature type="region of interest" description="Disordered" evidence="1">
    <location>
        <begin position="53"/>
        <end position="126"/>
    </location>
</feature>
<keyword evidence="3" id="KW-1185">Reference proteome</keyword>
<dbReference type="Proteomes" id="UP000050525">
    <property type="component" value="Unassembled WGS sequence"/>
</dbReference>
<dbReference type="EMBL" id="AKHW03002907">
    <property type="protein sequence ID" value="KYO36931.1"/>
    <property type="molecule type" value="Genomic_DNA"/>
</dbReference>
<feature type="compositionally biased region" description="Basic and acidic residues" evidence="1">
    <location>
        <begin position="94"/>
        <end position="104"/>
    </location>
</feature>
<name>A0A151NJG3_ALLMI</name>
<dbReference type="AlphaFoldDB" id="A0A151NJG3"/>
<feature type="compositionally biased region" description="Low complexity" evidence="1">
    <location>
        <begin position="76"/>
        <end position="89"/>
    </location>
</feature>
<proteinExistence type="predicted"/>
<evidence type="ECO:0000313" key="2">
    <source>
        <dbReference type="EMBL" id="KYO36931.1"/>
    </source>
</evidence>
<gene>
    <name evidence="2" type="ORF">Y1Q_0020938</name>
</gene>
<protein>
    <submittedName>
        <fullName evidence="2">Uncharacterized protein</fullName>
    </submittedName>
</protein>
<reference evidence="2 3" key="1">
    <citation type="journal article" date="2012" name="Genome Biol.">
        <title>Sequencing three crocodilian genomes to illuminate the evolution of archosaurs and amniotes.</title>
        <authorList>
            <person name="St John J.A."/>
            <person name="Braun E.L."/>
            <person name="Isberg S.R."/>
            <person name="Miles L.G."/>
            <person name="Chong A.Y."/>
            <person name="Gongora J."/>
            <person name="Dalzell P."/>
            <person name="Moran C."/>
            <person name="Bed'hom B."/>
            <person name="Abzhanov A."/>
            <person name="Burgess S.C."/>
            <person name="Cooksey A.M."/>
            <person name="Castoe T.A."/>
            <person name="Crawford N.G."/>
            <person name="Densmore L.D."/>
            <person name="Drew J.C."/>
            <person name="Edwards S.V."/>
            <person name="Faircloth B.C."/>
            <person name="Fujita M.K."/>
            <person name="Greenwold M.J."/>
            <person name="Hoffmann F.G."/>
            <person name="Howard J.M."/>
            <person name="Iguchi T."/>
            <person name="Janes D.E."/>
            <person name="Khan S.Y."/>
            <person name="Kohno S."/>
            <person name="de Koning A.J."/>
            <person name="Lance S.L."/>
            <person name="McCarthy F.M."/>
            <person name="McCormack J.E."/>
            <person name="Merchant M.E."/>
            <person name="Peterson D.G."/>
            <person name="Pollock D.D."/>
            <person name="Pourmand N."/>
            <person name="Raney B.J."/>
            <person name="Roessler K.A."/>
            <person name="Sanford J.R."/>
            <person name="Sawyer R.H."/>
            <person name="Schmidt C.J."/>
            <person name="Triplett E.W."/>
            <person name="Tuberville T.D."/>
            <person name="Venegas-Anaya M."/>
            <person name="Howard J.T."/>
            <person name="Jarvis E.D."/>
            <person name="Guillette L.J.Jr."/>
            <person name="Glenn T.C."/>
            <person name="Green R.E."/>
            <person name="Ray D.A."/>
        </authorList>
    </citation>
    <scope>NUCLEOTIDE SEQUENCE [LARGE SCALE GENOMIC DNA]</scope>
    <source>
        <strain evidence="2">KSC_2009_1</strain>
    </source>
</reference>
<feature type="region of interest" description="Disordered" evidence="1">
    <location>
        <begin position="1"/>
        <end position="40"/>
    </location>
</feature>
<feature type="compositionally biased region" description="Basic and acidic residues" evidence="1">
    <location>
        <begin position="25"/>
        <end position="34"/>
    </location>
</feature>
<accession>A0A151NJG3</accession>
<comment type="caution">
    <text evidence="2">The sequence shown here is derived from an EMBL/GenBank/DDBJ whole genome shotgun (WGS) entry which is preliminary data.</text>
</comment>
<organism evidence="2 3">
    <name type="scientific">Alligator mississippiensis</name>
    <name type="common">American alligator</name>
    <dbReference type="NCBI Taxonomy" id="8496"/>
    <lineage>
        <taxon>Eukaryota</taxon>
        <taxon>Metazoa</taxon>
        <taxon>Chordata</taxon>
        <taxon>Craniata</taxon>
        <taxon>Vertebrata</taxon>
        <taxon>Euteleostomi</taxon>
        <taxon>Archelosauria</taxon>
        <taxon>Archosauria</taxon>
        <taxon>Crocodylia</taxon>
        <taxon>Alligatoridae</taxon>
        <taxon>Alligatorinae</taxon>
        <taxon>Alligator</taxon>
    </lineage>
</organism>